<name>A0ACD5A5A6_9ACTN</name>
<evidence type="ECO:0000313" key="2">
    <source>
        <dbReference type="Proteomes" id="UP001432251"/>
    </source>
</evidence>
<reference evidence="1" key="1">
    <citation type="journal article" date="2025" name="Int. J. Syst. Evol. Microbiol.">
        <title>Streptomyces citrinus sp. nov., with yellow diffusible pigment.</title>
        <authorList>
            <person name="He Y."/>
            <person name="Yang E."/>
            <person name="Xu J."/>
            <person name="Sun Y."/>
            <person name="Sun L."/>
        </authorList>
    </citation>
    <scope>NUCLEOTIDE SEQUENCE</scope>
    <source>
        <strain evidence="1">Q6</strain>
    </source>
</reference>
<gene>
    <name evidence="1" type="ORF">V2W30_02630</name>
</gene>
<accession>A0ACD5A5A6</accession>
<sequence>MGEDGAQGPGPLPRLRLDELLEELQVRIDAVRGTRNRLQGLLEAVLSVGQELNLSQVLRRIVEAAVVLVDAEYGALGVIGEDRRKLSQFLPVGISDALRTEIGDLPSGHGLLGELIRHPEPLRLSELADHPASSGFPPHHPPMHTFVGVPIRVRDAVFGNLYLTEKRGEGDFDDEDLAVLQTLGAAAGVAIENARLYEEVQLRERWMRLSAEFTGSLLSGTEETQVLRMMVERAREIATADLGVVALVVPGRDELHESLALGRSAAAHHDVRLPRTGTFAGAALAAGELVTSDDIRKDPRITYQPSRWDGLGAAVAVPIGTRDGMRGVLMLARRAEETPFSAAELTPLVSFAGQAALALELAERRRDAEQMSLLEDRDRIARDLHDLAIQRLFATGMTLQSAQRFVQHPEAAERLMRAVDDLDTTIKIIRSTIFGLREREAPKSGAGLRVRTVRAVEEAAQVLGFTPALRMEGLIDVDVPGAVADDVLAVLGEALTNVARHAAASSVEVALSVRDSAVTLAVEDDGVGIADAKDGHRSGLANLAARATRRGGTLTTTARDGGGTRLEWHVPLTDPPGPAEPTAPAEQPSGPP</sequence>
<protein>
    <submittedName>
        <fullName evidence="1">GAF domain-containing protein</fullName>
    </submittedName>
</protein>
<evidence type="ECO:0000313" key="1">
    <source>
        <dbReference type="EMBL" id="WWQ62366.1"/>
    </source>
</evidence>
<dbReference type="Proteomes" id="UP001432251">
    <property type="component" value="Chromosome"/>
</dbReference>
<keyword evidence="2" id="KW-1185">Reference proteome</keyword>
<dbReference type="EMBL" id="CP146022">
    <property type="protein sequence ID" value="WWQ62366.1"/>
    <property type="molecule type" value="Genomic_DNA"/>
</dbReference>
<proteinExistence type="predicted"/>
<organism evidence="1 2">
    <name type="scientific">Streptomyces citrinus</name>
    <dbReference type="NCBI Taxonomy" id="3118173"/>
    <lineage>
        <taxon>Bacteria</taxon>
        <taxon>Bacillati</taxon>
        <taxon>Actinomycetota</taxon>
        <taxon>Actinomycetes</taxon>
        <taxon>Kitasatosporales</taxon>
        <taxon>Streptomycetaceae</taxon>
        <taxon>Streptomyces</taxon>
    </lineage>
</organism>